<dbReference type="PRINTS" id="PR00164">
    <property type="entry name" value="ABC2TRNSPORT"/>
</dbReference>
<evidence type="ECO:0000256" key="5">
    <source>
        <dbReference type="ARBA" id="ARBA00023251"/>
    </source>
</evidence>
<gene>
    <name evidence="8" type="ORF">ACFSDE_19220</name>
</gene>
<feature type="transmembrane region" description="Helical" evidence="6">
    <location>
        <begin position="66"/>
        <end position="86"/>
    </location>
</feature>
<reference evidence="9" key="1">
    <citation type="journal article" date="2019" name="Int. J. Syst. Evol. Microbiol.">
        <title>The Global Catalogue of Microorganisms (GCM) 10K type strain sequencing project: providing services to taxonomists for standard genome sequencing and annotation.</title>
        <authorList>
            <consortium name="The Broad Institute Genomics Platform"/>
            <consortium name="The Broad Institute Genome Sequencing Center for Infectious Disease"/>
            <person name="Wu L."/>
            <person name="Ma J."/>
        </authorList>
    </citation>
    <scope>NUCLEOTIDE SEQUENCE [LARGE SCALE GENOMIC DNA]</scope>
    <source>
        <strain evidence="9">CGMCC 1.12477</strain>
    </source>
</reference>
<feature type="transmembrane region" description="Helical" evidence="6">
    <location>
        <begin position="33"/>
        <end position="54"/>
    </location>
</feature>
<name>A0ABW4TR61_9ACTN</name>
<dbReference type="Proteomes" id="UP001597351">
    <property type="component" value="Unassembled WGS sequence"/>
</dbReference>
<keyword evidence="3 6" id="KW-1133">Transmembrane helix</keyword>
<dbReference type="InterPro" id="IPR013525">
    <property type="entry name" value="ABC2_TM"/>
</dbReference>
<proteinExistence type="inferred from homology"/>
<dbReference type="PANTHER" id="PTHR43229">
    <property type="entry name" value="NODULATION PROTEIN J"/>
    <property type="match status" value="1"/>
</dbReference>
<dbReference type="InterPro" id="IPR000412">
    <property type="entry name" value="ABC_2_transport"/>
</dbReference>
<dbReference type="EMBL" id="JBHUGD010000004">
    <property type="protein sequence ID" value="MFD1948943.1"/>
    <property type="molecule type" value="Genomic_DNA"/>
</dbReference>
<comment type="similarity">
    <text evidence="6">Belongs to the ABC-2 integral membrane protein family.</text>
</comment>
<dbReference type="PROSITE" id="PS51012">
    <property type="entry name" value="ABC_TM2"/>
    <property type="match status" value="1"/>
</dbReference>
<comment type="caution">
    <text evidence="8">The sequence shown here is derived from an EMBL/GenBank/DDBJ whole genome shotgun (WGS) entry which is preliminary data.</text>
</comment>
<keyword evidence="4 6" id="KW-0472">Membrane</keyword>
<dbReference type="PANTHER" id="PTHR43229:SF2">
    <property type="entry name" value="NODULATION PROTEIN J"/>
    <property type="match status" value="1"/>
</dbReference>
<keyword evidence="9" id="KW-1185">Reference proteome</keyword>
<keyword evidence="6" id="KW-1003">Cell membrane</keyword>
<sequence>MTDLKPVTPLSATEALQVLVLRNYTTYRHHWKLFLTGFLEPVFYLFSIGIGVGALVDGFEFNGEPIAYAAFVAPGMLAVSAFNGALMDSTFNVFFKLKYEKLYDQMLATPLTTADIARGEITWGQLRGGTYSAGFLLVMAAMGLVSSWWALLALPAALLIGFAFSAVCMGLTTYMKSWQDFDKITLAQLPMFLFSATFFPLTVFPGWLQWVVEATPLYRGVVLCRELTTGSITWASAVSVVYLVLMCVGGLVLVRRRLDKLLLT</sequence>
<keyword evidence="5" id="KW-0046">Antibiotic resistance</keyword>
<keyword evidence="6" id="KW-0813">Transport</keyword>
<keyword evidence="2 6" id="KW-0812">Transmembrane</keyword>
<dbReference type="Pfam" id="PF01061">
    <property type="entry name" value="ABC2_membrane"/>
    <property type="match status" value="1"/>
</dbReference>
<feature type="transmembrane region" description="Helical" evidence="6">
    <location>
        <begin position="131"/>
        <end position="150"/>
    </location>
</feature>
<dbReference type="InterPro" id="IPR051784">
    <property type="entry name" value="Nod_factor_ABC_transporter"/>
</dbReference>
<organism evidence="8 9">
    <name type="scientific">Nocardioides aestuarii</name>
    <dbReference type="NCBI Taxonomy" id="252231"/>
    <lineage>
        <taxon>Bacteria</taxon>
        <taxon>Bacillati</taxon>
        <taxon>Actinomycetota</taxon>
        <taxon>Actinomycetes</taxon>
        <taxon>Propionibacteriales</taxon>
        <taxon>Nocardioidaceae</taxon>
        <taxon>Nocardioides</taxon>
    </lineage>
</organism>
<feature type="transmembrane region" description="Helical" evidence="6">
    <location>
        <begin position="156"/>
        <end position="174"/>
    </location>
</feature>
<dbReference type="InterPro" id="IPR047817">
    <property type="entry name" value="ABC2_TM_bact-type"/>
</dbReference>
<feature type="transmembrane region" description="Helical" evidence="6">
    <location>
        <begin position="186"/>
        <end position="212"/>
    </location>
</feature>
<evidence type="ECO:0000313" key="9">
    <source>
        <dbReference type="Proteomes" id="UP001597351"/>
    </source>
</evidence>
<evidence type="ECO:0000313" key="8">
    <source>
        <dbReference type="EMBL" id="MFD1948943.1"/>
    </source>
</evidence>
<evidence type="ECO:0000259" key="7">
    <source>
        <dbReference type="PROSITE" id="PS51012"/>
    </source>
</evidence>
<comment type="subcellular location">
    <subcellularLocation>
        <location evidence="6">Cell membrane</location>
        <topology evidence="6">Multi-pass membrane protein</topology>
    </subcellularLocation>
    <subcellularLocation>
        <location evidence="1">Membrane</location>
        <topology evidence="1">Multi-pass membrane protein</topology>
    </subcellularLocation>
</comment>
<evidence type="ECO:0000256" key="1">
    <source>
        <dbReference type="ARBA" id="ARBA00004141"/>
    </source>
</evidence>
<evidence type="ECO:0000256" key="6">
    <source>
        <dbReference type="RuleBase" id="RU361157"/>
    </source>
</evidence>
<dbReference type="PIRSF" id="PIRSF006648">
    <property type="entry name" value="DrrB"/>
    <property type="match status" value="1"/>
</dbReference>
<protein>
    <recommendedName>
        <fullName evidence="6">Transport permease protein</fullName>
    </recommendedName>
</protein>
<feature type="transmembrane region" description="Helical" evidence="6">
    <location>
        <begin position="232"/>
        <end position="254"/>
    </location>
</feature>
<dbReference type="RefSeq" id="WP_343921401.1">
    <property type="nucleotide sequence ID" value="NZ_BAAAJT010000003.1"/>
</dbReference>
<accession>A0ABW4TR61</accession>
<evidence type="ECO:0000256" key="2">
    <source>
        <dbReference type="ARBA" id="ARBA00022692"/>
    </source>
</evidence>
<feature type="domain" description="ABC transmembrane type-2" evidence="7">
    <location>
        <begin position="32"/>
        <end position="261"/>
    </location>
</feature>
<evidence type="ECO:0000256" key="4">
    <source>
        <dbReference type="ARBA" id="ARBA00023136"/>
    </source>
</evidence>
<evidence type="ECO:0000256" key="3">
    <source>
        <dbReference type="ARBA" id="ARBA00022989"/>
    </source>
</evidence>